<evidence type="ECO:0000313" key="4">
    <source>
        <dbReference type="Proteomes" id="UP000076848"/>
    </source>
</evidence>
<keyword evidence="1" id="KW-0472">Membrane</keyword>
<proteinExistence type="predicted"/>
<evidence type="ECO:0000313" key="3">
    <source>
        <dbReference type="EMBL" id="SAI67135.1"/>
    </source>
</evidence>
<dbReference type="GO" id="GO:0016757">
    <property type="term" value="F:glycosyltransferase activity"/>
    <property type="evidence" value="ECO:0007669"/>
    <property type="project" value="UniProtKB-KW"/>
</dbReference>
<gene>
    <name evidence="3" type="primary">yfdH_2</name>
    <name evidence="3" type="ORF">SAMEA3906486_01342</name>
</gene>
<dbReference type="EC" id="2.4.1.-" evidence="3"/>
<dbReference type="STRING" id="288768.SAMEA3906486_01342"/>
<dbReference type="Gene3D" id="3.90.550.10">
    <property type="entry name" value="Spore Coat Polysaccharide Biosynthesis Protein SpsA, Chain A"/>
    <property type="match status" value="1"/>
</dbReference>
<dbReference type="EMBL" id="FKIF01000002">
    <property type="protein sequence ID" value="SAI67135.1"/>
    <property type="molecule type" value="Genomic_DNA"/>
</dbReference>
<dbReference type="InterPro" id="IPR050256">
    <property type="entry name" value="Glycosyltransferase_2"/>
</dbReference>
<reference evidence="3 4" key="1">
    <citation type="submission" date="2016-04" db="EMBL/GenBank/DDBJ databases">
        <authorList>
            <consortium name="Pathogen Informatics"/>
        </authorList>
    </citation>
    <scope>NUCLEOTIDE SEQUENCE [LARGE SCALE GENOMIC DNA]</scope>
    <source>
        <strain evidence="3 4">H050680373</strain>
    </source>
</reference>
<feature type="transmembrane region" description="Helical" evidence="1">
    <location>
        <begin position="232"/>
        <end position="256"/>
    </location>
</feature>
<dbReference type="AlphaFoldDB" id="A0A157S9N7"/>
<keyword evidence="3" id="KW-0808">Transferase</keyword>
<dbReference type="Pfam" id="PF00535">
    <property type="entry name" value="Glycos_transf_2"/>
    <property type="match status" value="1"/>
</dbReference>
<keyword evidence="3" id="KW-0328">Glycosyltransferase</keyword>
<evidence type="ECO:0000259" key="2">
    <source>
        <dbReference type="Pfam" id="PF00535"/>
    </source>
</evidence>
<feature type="domain" description="Glycosyltransferase 2-like" evidence="2">
    <location>
        <begin position="7"/>
        <end position="141"/>
    </location>
</feature>
<sequence length="309" mass="34760">MAEKKLSIVVPVYFNAGSLPGLFDALCGVEEQLATRGVDLELIFVDDGSKDESLKRLLEFRQRRPGTRVVKLTRNFGAVHCSKTGYRFVTGDAFITMAADLQDPPSLVLEMVDRWLAGAKYVICERSTRDDPLVSKIYSRLYYKLLRMLVIRDYPEGGYDMALLDKAFLPHLVNSSKSVFTPLLAYWLGYQPEVIRYHRPAREHGKSGWTFAKKFRAFLDVMLGFSITPIRAISGVGAVVAFCSFLYGGVVVASAILNRIPIQGFATVVALITFLLGLILVMLGIIGEYIWRIFEETNKRPETVIDEVW</sequence>
<dbReference type="PANTHER" id="PTHR48090">
    <property type="entry name" value="UNDECAPRENYL-PHOSPHATE 4-DEOXY-4-FORMAMIDO-L-ARABINOSE TRANSFERASE-RELATED"/>
    <property type="match status" value="1"/>
</dbReference>
<dbReference type="RefSeq" id="WP_066124924.1">
    <property type="nucleotide sequence ID" value="NZ_FKIF01000002.1"/>
</dbReference>
<organism evidence="3 4">
    <name type="scientific">Bordetella ansorpii</name>
    <dbReference type="NCBI Taxonomy" id="288768"/>
    <lineage>
        <taxon>Bacteria</taxon>
        <taxon>Pseudomonadati</taxon>
        <taxon>Pseudomonadota</taxon>
        <taxon>Betaproteobacteria</taxon>
        <taxon>Burkholderiales</taxon>
        <taxon>Alcaligenaceae</taxon>
        <taxon>Bordetella</taxon>
    </lineage>
</organism>
<keyword evidence="1" id="KW-1133">Transmembrane helix</keyword>
<dbReference type="OrthoDB" id="9811884at2"/>
<dbReference type="GO" id="GO:0005886">
    <property type="term" value="C:plasma membrane"/>
    <property type="evidence" value="ECO:0007669"/>
    <property type="project" value="TreeGrafter"/>
</dbReference>
<dbReference type="PANTHER" id="PTHR48090:SF8">
    <property type="entry name" value="GLYCOSYLTRANSFERASE CSBB-RELATED"/>
    <property type="match status" value="1"/>
</dbReference>
<dbReference type="InterPro" id="IPR001173">
    <property type="entry name" value="Glyco_trans_2-like"/>
</dbReference>
<keyword evidence="4" id="KW-1185">Reference proteome</keyword>
<accession>A0A157S9N7</accession>
<name>A0A157S9N7_9BORD</name>
<dbReference type="Proteomes" id="UP000076848">
    <property type="component" value="Unassembled WGS sequence"/>
</dbReference>
<dbReference type="SUPFAM" id="SSF53448">
    <property type="entry name" value="Nucleotide-diphospho-sugar transferases"/>
    <property type="match status" value="1"/>
</dbReference>
<dbReference type="CDD" id="cd04187">
    <property type="entry name" value="DPM1_like_bac"/>
    <property type="match status" value="1"/>
</dbReference>
<dbReference type="InterPro" id="IPR029044">
    <property type="entry name" value="Nucleotide-diphossugar_trans"/>
</dbReference>
<feature type="transmembrane region" description="Helical" evidence="1">
    <location>
        <begin position="262"/>
        <end position="291"/>
    </location>
</feature>
<evidence type="ECO:0000256" key="1">
    <source>
        <dbReference type="SAM" id="Phobius"/>
    </source>
</evidence>
<protein>
    <submittedName>
        <fullName evidence="3">Glycosyl transferase family protein</fullName>
        <ecNumber evidence="3">2.4.1.-</ecNumber>
    </submittedName>
</protein>
<keyword evidence="1" id="KW-0812">Transmembrane</keyword>